<feature type="transmembrane region" description="Helical" evidence="6">
    <location>
        <begin position="371"/>
        <end position="387"/>
    </location>
</feature>
<feature type="transmembrane region" description="Helical" evidence="6">
    <location>
        <begin position="339"/>
        <end position="359"/>
    </location>
</feature>
<feature type="domain" description="Major facilitator superfamily (MFS) profile" evidence="7">
    <location>
        <begin position="24"/>
        <end position="504"/>
    </location>
</feature>
<evidence type="ECO:0000259" key="7">
    <source>
        <dbReference type="PROSITE" id="PS50850"/>
    </source>
</evidence>
<keyword evidence="4 6" id="KW-1133">Transmembrane helix</keyword>
<reference evidence="8" key="2">
    <citation type="submission" date="2021-01" db="EMBL/GenBank/DDBJ databases">
        <authorList>
            <person name="Schikora-Tamarit M.A."/>
        </authorList>
    </citation>
    <scope>NUCLEOTIDE SEQUENCE</scope>
    <source>
        <strain evidence="8">CBS2887</strain>
    </source>
</reference>
<keyword evidence="2" id="KW-0813">Transport</keyword>
<keyword evidence="9" id="KW-1185">Reference proteome</keyword>
<dbReference type="Proteomes" id="UP000774326">
    <property type="component" value="Unassembled WGS sequence"/>
</dbReference>
<feature type="transmembrane region" description="Helical" evidence="6">
    <location>
        <begin position="180"/>
        <end position="199"/>
    </location>
</feature>
<feature type="transmembrane region" description="Helical" evidence="6">
    <location>
        <begin position="438"/>
        <end position="460"/>
    </location>
</feature>
<evidence type="ECO:0000313" key="9">
    <source>
        <dbReference type="Proteomes" id="UP000774326"/>
    </source>
</evidence>
<feature type="transmembrane region" description="Helical" evidence="6">
    <location>
        <begin position="21"/>
        <end position="39"/>
    </location>
</feature>
<feature type="transmembrane region" description="Helical" evidence="6">
    <location>
        <begin position="123"/>
        <end position="142"/>
    </location>
</feature>
<dbReference type="AlphaFoldDB" id="A0A9P8Q7R2"/>
<comment type="caution">
    <text evidence="8">The sequence shown here is derived from an EMBL/GenBank/DDBJ whole genome shotgun (WGS) entry which is preliminary data.</text>
</comment>
<name>A0A9P8Q7R2_WICPI</name>
<feature type="transmembrane region" description="Helical" evidence="6">
    <location>
        <begin position="149"/>
        <end position="174"/>
    </location>
</feature>
<dbReference type="PANTHER" id="PTHR42718">
    <property type="entry name" value="MAJOR FACILITATOR SUPERFAMILY MULTIDRUG TRANSPORTER MFSC"/>
    <property type="match status" value="1"/>
</dbReference>
<evidence type="ECO:0000256" key="3">
    <source>
        <dbReference type="ARBA" id="ARBA00022692"/>
    </source>
</evidence>
<dbReference type="Gene3D" id="1.20.1250.20">
    <property type="entry name" value="MFS general substrate transporter like domains"/>
    <property type="match status" value="1"/>
</dbReference>
<comment type="subcellular location">
    <subcellularLocation>
        <location evidence="1">Membrane</location>
        <topology evidence="1">Multi-pass membrane protein</topology>
    </subcellularLocation>
</comment>
<evidence type="ECO:0000313" key="8">
    <source>
        <dbReference type="EMBL" id="KAH3685937.1"/>
    </source>
</evidence>
<dbReference type="Gene3D" id="1.20.1720.10">
    <property type="entry name" value="Multidrug resistance protein D"/>
    <property type="match status" value="1"/>
</dbReference>
<dbReference type="GO" id="GO:0016020">
    <property type="term" value="C:membrane"/>
    <property type="evidence" value="ECO:0007669"/>
    <property type="project" value="UniProtKB-SubCell"/>
</dbReference>
<dbReference type="GO" id="GO:0022857">
    <property type="term" value="F:transmembrane transporter activity"/>
    <property type="evidence" value="ECO:0007669"/>
    <property type="project" value="InterPro"/>
</dbReference>
<dbReference type="PANTHER" id="PTHR42718:SF9">
    <property type="entry name" value="MAJOR FACILITATOR SUPERFAMILY MULTIDRUG TRANSPORTER MFSC"/>
    <property type="match status" value="1"/>
</dbReference>
<accession>A0A9P8Q7R2</accession>
<evidence type="ECO:0000256" key="5">
    <source>
        <dbReference type="ARBA" id="ARBA00023136"/>
    </source>
</evidence>
<evidence type="ECO:0000256" key="2">
    <source>
        <dbReference type="ARBA" id="ARBA00022448"/>
    </source>
</evidence>
<feature type="transmembrane region" description="Helical" evidence="6">
    <location>
        <begin position="480"/>
        <end position="498"/>
    </location>
</feature>
<feature type="transmembrane region" description="Helical" evidence="6">
    <location>
        <begin position="90"/>
        <end position="117"/>
    </location>
</feature>
<feature type="transmembrane region" description="Helical" evidence="6">
    <location>
        <begin position="59"/>
        <end position="78"/>
    </location>
</feature>
<dbReference type="SUPFAM" id="SSF103473">
    <property type="entry name" value="MFS general substrate transporter"/>
    <property type="match status" value="1"/>
</dbReference>
<evidence type="ECO:0000256" key="1">
    <source>
        <dbReference type="ARBA" id="ARBA00004141"/>
    </source>
</evidence>
<dbReference type="InterPro" id="IPR020846">
    <property type="entry name" value="MFS_dom"/>
</dbReference>
<dbReference type="Pfam" id="PF07690">
    <property type="entry name" value="MFS_1"/>
    <property type="match status" value="2"/>
</dbReference>
<evidence type="ECO:0000256" key="6">
    <source>
        <dbReference type="SAM" id="Phobius"/>
    </source>
</evidence>
<keyword evidence="3 6" id="KW-0812">Transmembrane</keyword>
<keyword evidence="5 6" id="KW-0472">Membrane</keyword>
<proteinExistence type="predicted"/>
<feature type="transmembrane region" description="Helical" evidence="6">
    <location>
        <begin position="305"/>
        <end position="327"/>
    </location>
</feature>
<dbReference type="EMBL" id="JAEUBG010001725">
    <property type="protein sequence ID" value="KAH3685937.1"/>
    <property type="molecule type" value="Genomic_DNA"/>
</dbReference>
<feature type="transmembrane region" description="Helical" evidence="6">
    <location>
        <begin position="219"/>
        <end position="236"/>
    </location>
</feature>
<gene>
    <name evidence="8" type="ORF">WICPIJ_003091</name>
</gene>
<sequence length="534" mass="58655">MILTKPYRSARQLIPNDQKPVTIAYIFICICASLDNYNIGATLTALPSITKKLQVESTIATWAVSAYALTLASFIILAGKAGDIFGHEHVFIISSFLSGFFSLLSAVIPNSIIAVIVMRAMQGVFGAALIPCSFALAGNYFTGVKLQKAIVSLILGLTSMMGVSLLIGGAFGVSKIGYKGVFYLNFAMSWLCALVLLVICPDIPRTEAHKSLDVKKLDFPGCAGLISGLLLVILGLTEGGSSWRQAKAYVPLVVGAVLLVGVICYEMVYIQSFKDKYEGVEEHQNDWRVTTQLLFPREVLKISNFIPYAAGSFLCYLGFASLFAMMVEYYQYITLDSSVMIGLKTMAYSMGLFCGAVIYREWWAIKVGKKNLIVASALLQLTMAVWLSRLDFTVKHSYWKYECFSMFLMGLGCNMYFNVFFVELIAGSPLHLQGVVTGIVQTGSQIGVALGNALIATILGDLELTRDVQTRVEMSKRFQHGFYLLFASTGLTVIVLLFTKPKRSTLEEDETVDELKKEEEGVVETKELANSCSE</sequence>
<reference evidence="8" key="1">
    <citation type="journal article" date="2021" name="Open Biol.">
        <title>Shared evolutionary footprints suggest mitochondrial oxidative damage underlies multiple complex I losses in fungi.</title>
        <authorList>
            <person name="Schikora-Tamarit M.A."/>
            <person name="Marcet-Houben M."/>
            <person name="Nosek J."/>
            <person name="Gabaldon T."/>
        </authorList>
    </citation>
    <scope>NUCLEOTIDE SEQUENCE</scope>
    <source>
        <strain evidence="8">CBS2887</strain>
    </source>
</reference>
<dbReference type="InterPro" id="IPR036259">
    <property type="entry name" value="MFS_trans_sf"/>
</dbReference>
<organism evidence="8 9">
    <name type="scientific">Wickerhamomyces pijperi</name>
    <name type="common">Yeast</name>
    <name type="synonym">Pichia pijperi</name>
    <dbReference type="NCBI Taxonomy" id="599730"/>
    <lineage>
        <taxon>Eukaryota</taxon>
        <taxon>Fungi</taxon>
        <taxon>Dikarya</taxon>
        <taxon>Ascomycota</taxon>
        <taxon>Saccharomycotina</taxon>
        <taxon>Saccharomycetes</taxon>
        <taxon>Phaffomycetales</taxon>
        <taxon>Wickerhamomycetaceae</taxon>
        <taxon>Wickerhamomyces</taxon>
    </lineage>
</organism>
<protein>
    <recommendedName>
        <fullName evidence="7">Major facilitator superfamily (MFS) profile domain-containing protein</fullName>
    </recommendedName>
</protein>
<dbReference type="PROSITE" id="PS50850">
    <property type="entry name" value="MFS"/>
    <property type="match status" value="1"/>
</dbReference>
<dbReference type="OrthoDB" id="3979490at2759"/>
<evidence type="ECO:0000256" key="4">
    <source>
        <dbReference type="ARBA" id="ARBA00022989"/>
    </source>
</evidence>
<feature type="transmembrane region" description="Helical" evidence="6">
    <location>
        <begin position="248"/>
        <end position="268"/>
    </location>
</feature>
<feature type="transmembrane region" description="Helical" evidence="6">
    <location>
        <begin position="407"/>
        <end position="426"/>
    </location>
</feature>
<dbReference type="InterPro" id="IPR011701">
    <property type="entry name" value="MFS"/>
</dbReference>